<evidence type="ECO:0000313" key="4">
    <source>
        <dbReference type="EMBL" id="EEH64700.1"/>
    </source>
</evidence>
<dbReference type="HOGENOM" id="CLU_013985_23_3_11"/>
<dbReference type="PANTHER" id="PTHR42919:SF8">
    <property type="entry name" value="N-ALPHA-ACETYLTRANSFERASE 50"/>
    <property type="match status" value="1"/>
</dbReference>
<dbReference type="CDD" id="cd04301">
    <property type="entry name" value="NAT_SF"/>
    <property type="match status" value="1"/>
</dbReference>
<proteinExistence type="predicted"/>
<evidence type="ECO:0000313" key="5">
    <source>
        <dbReference type="Proteomes" id="UP000010301"/>
    </source>
</evidence>
<dbReference type="RefSeq" id="WP_006547434.1">
    <property type="nucleotide sequence ID" value="NZ_DS999545.1"/>
</dbReference>
<name>C0VZ47_9ACTO</name>
<reference evidence="4 5" key="1">
    <citation type="submission" date="2009-01" db="EMBL/GenBank/DDBJ databases">
        <authorList>
            <person name="Qin X."/>
            <person name="Bachman B."/>
            <person name="Battles P."/>
            <person name="Bell A."/>
            <person name="Bess C."/>
            <person name="Bickham C."/>
            <person name="Chaboub L."/>
            <person name="Chen D."/>
            <person name="Coyle M."/>
            <person name="Deiros D.R."/>
            <person name="Dinh H."/>
            <person name="Forbes L."/>
            <person name="Fowler G."/>
            <person name="Francisco L."/>
            <person name="Fu Q."/>
            <person name="Gubbala S."/>
            <person name="Hale W."/>
            <person name="Han Y."/>
            <person name="Hemphill L."/>
            <person name="Highlander S.K."/>
            <person name="Hirani K."/>
            <person name="Hogues M."/>
            <person name="Jackson L."/>
            <person name="Jakkamsetti A."/>
            <person name="Javaid M."/>
            <person name="Jiang H."/>
            <person name="Korchina V."/>
            <person name="Kovar C."/>
            <person name="Lara F."/>
            <person name="Lee S."/>
            <person name="Mata R."/>
            <person name="Mathew T."/>
            <person name="Moen C."/>
            <person name="Morales K."/>
            <person name="Munidasa M."/>
            <person name="Nazareth L."/>
            <person name="Ngo R."/>
            <person name="Nguyen L."/>
            <person name="Okwuonu G."/>
            <person name="Ongeri F."/>
            <person name="Patil S."/>
            <person name="Petrosino J."/>
            <person name="Pham C."/>
            <person name="Pham P."/>
            <person name="Pu L.-L."/>
            <person name="Puazo M."/>
            <person name="Raj R."/>
            <person name="Reid J."/>
            <person name="Rouhana J."/>
            <person name="Saada N."/>
            <person name="Shang Y."/>
            <person name="Simmons D."/>
            <person name="Thornton R."/>
            <person name="Warren J."/>
            <person name="Weissenberger G."/>
            <person name="Zhang J."/>
            <person name="Zhang L."/>
            <person name="Zhou C."/>
            <person name="Zhu D."/>
            <person name="Muzny D."/>
            <person name="Worley K."/>
            <person name="Gibbs R."/>
        </authorList>
    </citation>
    <scope>NUCLEOTIDE SEQUENCE [LARGE SCALE GENOMIC DNA]</scope>
    <source>
        <strain evidence="4 5">DSM 15436</strain>
    </source>
</reference>
<keyword evidence="2" id="KW-0012">Acyltransferase</keyword>
<dbReference type="PANTHER" id="PTHR42919">
    <property type="entry name" value="N-ALPHA-ACETYLTRANSFERASE"/>
    <property type="match status" value="1"/>
</dbReference>
<dbReference type="Gene3D" id="3.40.630.30">
    <property type="match status" value="1"/>
</dbReference>
<dbReference type="InterPro" id="IPR016181">
    <property type="entry name" value="Acyl_CoA_acyltransferase"/>
</dbReference>
<dbReference type="eggNOG" id="COG0456">
    <property type="taxonomic scope" value="Bacteria"/>
</dbReference>
<dbReference type="AlphaFoldDB" id="C0VZ47"/>
<accession>C0VZ47</accession>
<dbReference type="EMBL" id="ACFG01000004">
    <property type="protein sequence ID" value="EEH64700.1"/>
    <property type="molecule type" value="Genomic_DNA"/>
</dbReference>
<dbReference type="STRING" id="525245.HMPREF0044_0437"/>
<dbReference type="GO" id="GO:0016747">
    <property type="term" value="F:acyltransferase activity, transferring groups other than amino-acyl groups"/>
    <property type="evidence" value="ECO:0007669"/>
    <property type="project" value="InterPro"/>
</dbReference>
<evidence type="ECO:0000256" key="1">
    <source>
        <dbReference type="ARBA" id="ARBA00022679"/>
    </source>
</evidence>
<sequence>MLSFEVLTEADLFLLIELEQVIFGAEAWSESMLMDELTLPDRLYIGAYQGEDLLGYAGVRLGWDTDLMTVGVLPLQRGRGVGRALVKELLRRVASVRFAPDHSIFIQDPLAPEVDFVSPGHIARPVRRVERVILEVRESNLAAINLYSSLGFETEGHIKKYYRHPVEDALVMIMELTKSAPVS</sequence>
<dbReference type="InterPro" id="IPR051556">
    <property type="entry name" value="N-term/lysine_N-AcTrnsfr"/>
</dbReference>
<evidence type="ECO:0000259" key="3">
    <source>
        <dbReference type="PROSITE" id="PS51186"/>
    </source>
</evidence>
<dbReference type="Proteomes" id="UP000010301">
    <property type="component" value="Unassembled WGS sequence"/>
</dbReference>
<dbReference type="OrthoDB" id="529907at2"/>
<dbReference type="SUPFAM" id="SSF55729">
    <property type="entry name" value="Acyl-CoA N-acyltransferases (Nat)"/>
    <property type="match status" value="1"/>
</dbReference>
<dbReference type="Pfam" id="PF00583">
    <property type="entry name" value="Acetyltransf_1"/>
    <property type="match status" value="1"/>
</dbReference>
<keyword evidence="5" id="KW-1185">Reference proteome</keyword>
<organism evidence="4 5">
    <name type="scientific">Gleimia coleocanis DSM 15436</name>
    <dbReference type="NCBI Taxonomy" id="525245"/>
    <lineage>
        <taxon>Bacteria</taxon>
        <taxon>Bacillati</taxon>
        <taxon>Actinomycetota</taxon>
        <taxon>Actinomycetes</taxon>
        <taxon>Actinomycetales</taxon>
        <taxon>Actinomycetaceae</taxon>
        <taxon>Gleimia</taxon>
    </lineage>
</organism>
<dbReference type="PROSITE" id="PS51186">
    <property type="entry name" value="GNAT"/>
    <property type="match status" value="1"/>
</dbReference>
<evidence type="ECO:0000256" key="2">
    <source>
        <dbReference type="ARBA" id="ARBA00023315"/>
    </source>
</evidence>
<comment type="caution">
    <text evidence="4">The sequence shown here is derived from an EMBL/GenBank/DDBJ whole genome shotgun (WGS) entry which is preliminary data.</text>
</comment>
<protein>
    <submittedName>
        <fullName evidence="4">Putative ribosomal-protein-alanine acetyltransferase</fullName>
    </submittedName>
</protein>
<dbReference type="InterPro" id="IPR000182">
    <property type="entry name" value="GNAT_dom"/>
</dbReference>
<gene>
    <name evidence="4" type="ORF">HMPREF0044_0437</name>
</gene>
<keyword evidence="1 4" id="KW-0808">Transferase</keyword>
<feature type="domain" description="N-acetyltransferase" evidence="3">
    <location>
        <begin position="2"/>
        <end position="177"/>
    </location>
</feature>